<organism evidence="1 2">
    <name type="scientific">Dysgonomonas macrotermitis</name>
    <dbReference type="NCBI Taxonomy" id="1346286"/>
    <lineage>
        <taxon>Bacteria</taxon>
        <taxon>Pseudomonadati</taxon>
        <taxon>Bacteroidota</taxon>
        <taxon>Bacteroidia</taxon>
        <taxon>Bacteroidales</taxon>
        <taxon>Dysgonomonadaceae</taxon>
        <taxon>Dysgonomonas</taxon>
    </lineage>
</organism>
<accession>A0A1M5CGT8</accession>
<sequence>MNNYKIIYIYLLLVLLISTKTYSQISINTDPETNTALKIKTHGNSAATTGFKVTDSDNANLFTINDNGYIGFGTTDPLVKLDLRSVKFPTDNALGIGDTDLSASAAKAGAIRYHTNGANKNIEYSDGTVWFTLQTHANKAFVVVQNSDGKIITSGSANAAGRRLENWTKLIDTDSSFSQTSGIFTAPRDGIYSVSLSIVSDENTLVEANGRTFEIQLAGVNQTPDDNAFSIVKCINSYMTTTSGIQLTNSCKGFFPMQKNQRIFVLIFQNVNSGGLKMGTDPTLNTMTISEM</sequence>
<proteinExistence type="predicted"/>
<name>A0A1M5CGT8_9BACT</name>
<gene>
    <name evidence="1" type="ORF">SAMN05444362_107165</name>
</gene>
<dbReference type="Gene3D" id="2.60.120.40">
    <property type="match status" value="1"/>
</dbReference>
<protein>
    <recommendedName>
        <fullName evidence="3">C1q domain-containing protein</fullName>
    </recommendedName>
</protein>
<evidence type="ECO:0000313" key="1">
    <source>
        <dbReference type="EMBL" id="SHF53916.1"/>
    </source>
</evidence>
<evidence type="ECO:0000313" key="2">
    <source>
        <dbReference type="Proteomes" id="UP000184480"/>
    </source>
</evidence>
<dbReference type="Proteomes" id="UP000184480">
    <property type="component" value="Unassembled WGS sequence"/>
</dbReference>
<dbReference type="OrthoDB" id="1240046at2"/>
<dbReference type="STRING" id="1346286.SAMN05444362_107165"/>
<dbReference type="RefSeq" id="WP_062183909.1">
    <property type="nucleotide sequence ID" value="NZ_BBXL01000023.1"/>
</dbReference>
<dbReference type="InterPro" id="IPR008983">
    <property type="entry name" value="Tumour_necrosis_fac-like_dom"/>
</dbReference>
<evidence type="ECO:0008006" key="3">
    <source>
        <dbReference type="Google" id="ProtNLM"/>
    </source>
</evidence>
<keyword evidence="2" id="KW-1185">Reference proteome</keyword>
<dbReference type="SUPFAM" id="SSF49842">
    <property type="entry name" value="TNF-like"/>
    <property type="match status" value="1"/>
</dbReference>
<dbReference type="AlphaFoldDB" id="A0A1M5CGT8"/>
<dbReference type="EMBL" id="FQUC01000007">
    <property type="protein sequence ID" value="SHF53916.1"/>
    <property type="molecule type" value="Genomic_DNA"/>
</dbReference>
<reference evidence="2" key="1">
    <citation type="submission" date="2016-11" db="EMBL/GenBank/DDBJ databases">
        <authorList>
            <person name="Varghese N."/>
            <person name="Submissions S."/>
        </authorList>
    </citation>
    <scope>NUCLEOTIDE SEQUENCE [LARGE SCALE GENOMIC DNA]</scope>
    <source>
        <strain evidence="2">DSM 27370</strain>
    </source>
</reference>